<evidence type="ECO:0000256" key="1">
    <source>
        <dbReference type="SAM" id="Phobius"/>
    </source>
</evidence>
<dbReference type="Proteomes" id="UP001054821">
    <property type="component" value="Chromosome 6"/>
</dbReference>
<keyword evidence="3" id="KW-1185">Reference proteome</keyword>
<sequence>MDPNNQDARIITFRPFYFSLGFTFLLSKLFKKVFCIMGYAPSQYSLNVYLVIMCFENLSRFFKLGLIVWEFFYFFKVRRYEKYAQVNVCNTKLFNSLSQEDHVWQADVLEVSRWWEGENDISKH</sequence>
<keyword evidence="1" id="KW-0472">Membrane</keyword>
<accession>A0AAD4YW27</accession>
<protein>
    <submittedName>
        <fullName evidence="2">Uncharacterized protein</fullName>
    </submittedName>
</protein>
<name>A0AAD4YW27_PRUDU</name>
<proteinExistence type="predicted"/>
<organism evidence="2 3">
    <name type="scientific">Prunus dulcis</name>
    <name type="common">Almond</name>
    <name type="synonym">Amygdalus dulcis</name>
    <dbReference type="NCBI Taxonomy" id="3755"/>
    <lineage>
        <taxon>Eukaryota</taxon>
        <taxon>Viridiplantae</taxon>
        <taxon>Streptophyta</taxon>
        <taxon>Embryophyta</taxon>
        <taxon>Tracheophyta</taxon>
        <taxon>Spermatophyta</taxon>
        <taxon>Magnoliopsida</taxon>
        <taxon>eudicotyledons</taxon>
        <taxon>Gunneridae</taxon>
        <taxon>Pentapetalae</taxon>
        <taxon>rosids</taxon>
        <taxon>fabids</taxon>
        <taxon>Rosales</taxon>
        <taxon>Rosaceae</taxon>
        <taxon>Amygdaloideae</taxon>
        <taxon>Amygdaleae</taxon>
        <taxon>Prunus</taxon>
    </lineage>
</organism>
<feature type="transmembrane region" description="Helical" evidence="1">
    <location>
        <begin position="12"/>
        <end position="30"/>
    </location>
</feature>
<gene>
    <name evidence="2" type="ORF">L3X38_032628</name>
</gene>
<dbReference type="EMBL" id="JAJFAZ020000006">
    <property type="protein sequence ID" value="KAI5323556.1"/>
    <property type="molecule type" value="Genomic_DNA"/>
</dbReference>
<keyword evidence="1" id="KW-0812">Transmembrane</keyword>
<comment type="caution">
    <text evidence="2">The sequence shown here is derived from an EMBL/GenBank/DDBJ whole genome shotgun (WGS) entry which is preliminary data.</text>
</comment>
<dbReference type="AlphaFoldDB" id="A0AAD4YW27"/>
<evidence type="ECO:0000313" key="3">
    <source>
        <dbReference type="Proteomes" id="UP001054821"/>
    </source>
</evidence>
<keyword evidence="1" id="KW-1133">Transmembrane helix</keyword>
<evidence type="ECO:0000313" key="2">
    <source>
        <dbReference type="EMBL" id="KAI5323556.1"/>
    </source>
</evidence>
<reference evidence="2 3" key="1">
    <citation type="journal article" date="2022" name="G3 (Bethesda)">
        <title>Whole-genome sequence and methylome profiling of the almond [Prunus dulcis (Mill.) D.A. Webb] cultivar 'Nonpareil'.</title>
        <authorList>
            <person name="D'Amico-Willman K.M."/>
            <person name="Ouma W.Z."/>
            <person name="Meulia T."/>
            <person name="Sideli G.M."/>
            <person name="Gradziel T.M."/>
            <person name="Fresnedo-Ramirez J."/>
        </authorList>
    </citation>
    <scope>NUCLEOTIDE SEQUENCE [LARGE SCALE GENOMIC DNA]</scope>
    <source>
        <strain evidence="2">Clone GOH B32 T37-40</strain>
    </source>
</reference>